<dbReference type="Gene3D" id="2.120.10.30">
    <property type="entry name" value="TolB, C-terminal domain"/>
    <property type="match status" value="1"/>
</dbReference>
<feature type="chain" id="PRO_5007874471" evidence="1">
    <location>
        <begin position="23"/>
        <end position="408"/>
    </location>
</feature>
<keyword evidence="1" id="KW-0732">Signal</keyword>
<dbReference type="InterPro" id="IPR051288">
    <property type="entry name" value="Serum_paraoxonase/arylesterase"/>
</dbReference>
<dbReference type="OrthoDB" id="5307922at2759"/>
<organism evidence="2 3">
    <name type="scientific">Athelia psychrophila</name>
    <dbReference type="NCBI Taxonomy" id="1759441"/>
    <lineage>
        <taxon>Eukaryota</taxon>
        <taxon>Fungi</taxon>
        <taxon>Dikarya</taxon>
        <taxon>Basidiomycota</taxon>
        <taxon>Agaricomycotina</taxon>
        <taxon>Agaricomycetes</taxon>
        <taxon>Agaricomycetidae</taxon>
        <taxon>Atheliales</taxon>
        <taxon>Atheliaceae</taxon>
        <taxon>Athelia</taxon>
    </lineage>
</organism>
<name>A0A166HDJ8_9AGAM</name>
<dbReference type="AlphaFoldDB" id="A0A166HDJ8"/>
<dbReference type="PANTHER" id="PTHR11799:SF12">
    <property type="entry name" value="PARAOXONASE-RELATED"/>
    <property type="match status" value="1"/>
</dbReference>
<feature type="signal peptide" evidence="1">
    <location>
        <begin position="1"/>
        <end position="22"/>
    </location>
</feature>
<dbReference type="EMBL" id="KV417570">
    <property type="protein sequence ID" value="KZP18748.1"/>
    <property type="molecule type" value="Genomic_DNA"/>
</dbReference>
<evidence type="ECO:0000313" key="2">
    <source>
        <dbReference type="EMBL" id="KZP18748.1"/>
    </source>
</evidence>
<dbReference type="Proteomes" id="UP000076532">
    <property type="component" value="Unassembled WGS sequence"/>
</dbReference>
<evidence type="ECO:0000256" key="1">
    <source>
        <dbReference type="SAM" id="SignalP"/>
    </source>
</evidence>
<dbReference type="PANTHER" id="PTHR11799">
    <property type="entry name" value="PARAOXONASE"/>
    <property type="match status" value="1"/>
</dbReference>
<dbReference type="SUPFAM" id="SSF63829">
    <property type="entry name" value="Calcium-dependent phosphotriesterase"/>
    <property type="match status" value="1"/>
</dbReference>
<evidence type="ECO:0000313" key="3">
    <source>
        <dbReference type="Proteomes" id="UP000076532"/>
    </source>
</evidence>
<reference evidence="2 3" key="1">
    <citation type="journal article" date="2016" name="Mol. Biol. Evol.">
        <title>Comparative Genomics of Early-Diverging Mushroom-Forming Fungi Provides Insights into the Origins of Lignocellulose Decay Capabilities.</title>
        <authorList>
            <person name="Nagy L.G."/>
            <person name="Riley R."/>
            <person name="Tritt A."/>
            <person name="Adam C."/>
            <person name="Daum C."/>
            <person name="Floudas D."/>
            <person name="Sun H."/>
            <person name="Yadav J.S."/>
            <person name="Pangilinan J."/>
            <person name="Larsson K.H."/>
            <person name="Matsuura K."/>
            <person name="Barry K."/>
            <person name="Labutti K."/>
            <person name="Kuo R."/>
            <person name="Ohm R.A."/>
            <person name="Bhattacharya S.S."/>
            <person name="Shirouzu T."/>
            <person name="Yoshinaga Y."/>
            <person name="Martin F.M."/>
            <person name="Grigoriev I.V."/>
            <person name="Hibbett D.S."/>
        </authorList>
    </citation>
    <scope>NUCLEOTIDE SEQUENCE [LARGE SCALE GENOMIC DNA]</scope>
    <source>
        <strain evidence="2 3">CBS 109695</strain>
    </source>
</reference>
<proteinExistence type="predicted"/>
<dbReference type="InterPro" id="IPR011042">
    <property type="entry name" value="6-blade_b-propeller_TolB-like"/>
</dbReference>
<keyword evidence="3" id="KW-1185">Reference proteome</keyword>
<protein>
    <submittedName>
        <fullName evidence="2">Calcium-dependent phosphotriesterase</fullName>
    </submittedName>
</protein>
<sequence>MAGRTILTVLAVLVALLGGVYQLRYKDLVSVVGFGRVIENAGSRDCKTIPELQACEKITLHQPSGVLYLACSSIPNRLAWTPPLMALNASARFAPTAEDDYIATYDPASSRVARLKLTNLPADTPPLSVHGMDVVPSATNPKDLWVYLVNHRPFLASGGGYEDAEKTGANSTIEVFKSKVGGTTLEWVRTFHAPGIIISPNDVLGLPDGNGVYFTNDSGAKTGLAKHFSLLLRLTVSSIGLCSSSLPASAPCKLVSSLPDLNGIAASPTNNTIYVSNTFRGTITTLERQADDSLVMGDIIPVGQMIDNLSVDEAGHIWGGSLPYLPSLPSAYNVPIDSQNTSTIPSAALRITLNTGPGSYYGEKYKVEQVLVDTGELVNGCTSAAYDVSRGRLFMHGLIAPWLTVCKI</sequence>
<accession>A0A166HDJ8</accession>
<gene>
    <name evidence="2" type="ORF">FIBSPDRAFT_863539</name>
</gene>